<dbReference type="Proteomes" id="UP000029965">
    <property type="component" value="Chromosome 26"/>
</dbReference>
<dbReference type="Bgee" id="ENSCSAG00000019747">
    <property type="expression patterns" value="Expressed in Ammon's horn and 3 other cell types or tissues"/>
</dbReference>
<dbReference type="AlphaFoldDB" id="A0A0D9SEF3"/>
<evidence type="ECO:0000313" key="1">
    <source>
        <dbReference type="Ensembl" id="ENSCSAP00000019242.1"/>
    </source>
</evidence>
<keyword evidence="2" id="KW-1185">Reference proteome</keyword>
<reference evidence="1 2" key="1">
    <citation type="submission" date="2014-03" db="EMBL/GenBank/DDBJ databases">
        <authorList>
            <person name="Warren W."/>
            <person name="Wilson R.K."/>
        </authorList>
    </citation>
    <scope>NUCLEOTIDE SEQUENCE</scope>
</reference>
<dbReference type="EMBL" id="AQIB01116097">
    <property type="status" value="NOT_ANNOTATED_CDS"/>
    <property type="molecule type" value="Genomic_DNA"/>
</dbReference>
<organism evidence="1 2">
    <name type="scientific">Chlorocebus sabaeus</name>
    <name type="common">Green monkey</name>
    <name type="synonym">Simia sabaea</name>
    <dbReference type="NCBI Taxonomy" id="60711"/>
    <lineage>
        <taxon>Eukaryota</taxon>
        <taxon>Metazoa</taxon>
        <taxon>Chordata</taxon>
        <taxon>Craniata</taxon>
        <taxon>Vertebrata</taxon>
        <taxon>Euteleostomi</taxon>
        <taxon>Mammalia</taxon>
        <taxon>Eutheria</taxon>
        <taxon>Euarchontoglires</taxon>
        <taxon>Primates</taxon>
        <taxon>Haplorrhini</taxon>
        <taxon>Catarrhini</taxon>
        <taxon>Cercopithecidae</taxon>
        <taxon>Cercopithecinae</taxon>
        <taxon>Chlorocebus</taxon>
    </lineage>
</organism>
<name>A0A0D9SEF3_CHLSB</name>
<evidence type="ECO:0000313" key="2">
    <source>
        <dbReference type="Proteomes" id="UP000029965"/>
    </source>
</evidence>
<accession>A0A0D9SEF3</accession>
<sequence length="24" mass="2811">FSQHHLLNRESFPHCLFLSGLSKI</sequence>
<reference evidence="1" key="3">
    <citation type="submission" date="2025-09" db="UniProtKB">
        <authorList>
            <consortium name="Ensembl"/>
        </authorList>
    </citation>
    <scope>IDENTIFICATION</scope>
</reference>
<reference evidence="1" key="2">
    <citation type="submission" date="2025-08" db="UniProtKB">
        <authorList>
            <consortium name="Ensembl"/>
        </authorList>
    </citation>
    <scope>IDENTIFICATION</scope>
</reference>
<proteinExistence type="predicted"/>
<protein>
    <submittedName>
        <fullName evidence="1">Uncharacterized protein</fullName>
    </submittedName>
</protein>
<dbReference type="Ensembl" id="ENSCSAT00000019837.1">
    <property type="protein sequence ID" value="ENSCSAP00000019242.1"/>
    <property type="gene ID" value="ENSCSAG00000019747.1"/>
</dbReference>